<dbReference type="AlphaFoldDB" id="A0A7J7LQ44"/>
<comment type="caution">
    <text evidence="2">The sequence shown here is derived from an EMBL/GenBank/DDBJ whole genome shotgun (WGS) entry which is preliminary data.</text>
</comment>
<evidence type="ECO:0000259" key="1">
    <source>
        <dbReference type="PROSITE" id="PS51442"/>
    </source>
</evidence>
<name>A0A7J7LQ44_9MAGN</name>
<protein>
    <recommendedName>
        <fullName evidence="1">Peptidase C30 domain-containing protein</fullName>
    </recommendedName>
</protein>
<evidence type="ECO:0000313" key="3">
    <source>
        <dbReference type="Proteomes" id="UP000541444"/>
    </source>
</evidence>
<reference evidence="2 3" key="1">
    <citation type="journal article" date="2020" name="IScience">
        <title>Genome Sequencing of the Endangered Kingdonia uniflora (Circaeasteraceae, Ranunculales) Reveals Potential Mechanisms of Evolutionary Specialization.</title>
        <authorList>
            <person name="Sun Y."/>
            <person name="Deng T."/>
            <person name="Zhang A."/>
            <person name="Moore M.J."/>
            <person name="Landis J.B."/>
            <person name="Lin N."/>
            <person name="Zhang H."/>
            <person name="Zhang X."/>
            <person name="Huang J."/>
            <person name="Zhang X."/>
            <person name="Sun H."/>
            <person name="Wang H."/>
        </authorList>
    </citation>
    <scope>NUCLEOTIDE SEQUENCE [LARGE SCALE GENOMIC DNA]</scope>
    <source>
        <strain evidence="2">TB1705</strain>
        <tissue evidence="2">Leaf</tissue>
    </source>
</reference>
<dbReference type="GO" id="GO:0019082">
    <property type="term" value="P:viral protein processing"/>
    <property type="evidence" value="ECO:0007669"/>
    <property type="project" value="InterPro"/>
</dbReference>
<organism evidence="2 3">
    <name type="scientific">Kingdonia uniflora</name>
    <dbReference type="NCBI Taxonomy" id="39325"/>
    <lineage>
        <taxon>Eukaryota</taxon>
        <taxon>Viridiplantae</taxon>
        <taxon>Streptophyta</taxon>
        <taxon>Embryophyta</taxon>
        <taxon>Tracheophyta</taxon>
        <taxon>Spermatophyta</taxon>
        <taxon>Magnoliopsida</taxon>
        <taxon>Ranunculales</taxon>
        <taxon>Circaeasteraceae</taxon>
        <taxon>Kingdonia</taxon>
    </lineage>
</organism>
<feature type="domain" description="Peptidase C30" evidence="1">
    <location>
        <begin position="71"/>
        <end position="88"/>
    </location>
</feature>
<gene>
    <name evidence="2" type="ORF">GIB67_016855</name>
</gene>
<evidence type="ECO:0000313" key="2">
    <source>
        <dbReference type="EMBL" id="KAF6144781.1"/>
    </source>
</evidence>
<proteinExistence type="predicted"/>
<dbReference type="EMBL" id="JACGCM010002112">
    <property type="protein sequence ID" value="KAF6144781.1"/>
    <property type="molecule type" value="Genomic_DNA"/>
</dbReference>
<dbReference type="PROSITE" id="PS51442">
    <property type="entry name" value="M_PRO"/>
    <property type="match status" value="1"/>
</dbReference>
<accession>A0A7J7LQ44</accession>
<dbReference type="InterPro" id="IPR008740">
    <property type="entry name" value="Peptidase_C30_CoV"/>
</dbReference>
<dbReference type="Proteomes" id="UP000541444">
    <property type="component" value="Unassembled WGS sequence"/>
</dbReference>
<sequence>MAPRIRAGTKRQHSTSTCIFDGQRVRDNPVYWSTENGFKDRPIVNEHIVDIQSVSTVSEGFASVFAKFKMRGWAKILTPMGKVYPCIV</sequence>
<dbReference type="GO" id="GO:0008233">
    <property type="term" value="F:peptidase activity"/>
    <property type="evidence" value="ECO:0007669"/>
    <property type="project" value="InterPro"/>
</dbReference>
<keyword evidence="3" id="KW-1185">Reference proteome</keyword>